<dbReference type="InterPro" id="IPR023856">
    <property type="entry name" value="Bdr"/>
</dbReference>
<evidence type="ECO:0000256" key="1">
    <source>
        <dbReference type="ARBA" id="ARBA00001974"/>
    </source>
</evidence>
<reference evidence="5 6" key="2">
    <citation type="submission" date="2016-12" db="EMBL/GenBank/DDBJ databases">
        <title>Genome sequencing and description of Paenibacillus sp. nov. from high altitude lake in the Indian Trans- Himalayas.</title>
        <authorList>
            <person name="Kiran S."/>
            <person name="Swarnkar M.K."/>
            <person name="Rana A."/>
            <person name="Tewari R."/>
            <person name="Gulati A."/>
        </authorList>
    </citation>
    <scope>NUCLEOTIDE SEQUENCE [LARGE SCALE GENOMIC DNA]</scope>
    <source>
        <strain evidence="5 6">IHBB 9951</strain>
    </source>
</reference>
<organism evidence="4">
    <name type="scientific">Paenibacillus ihbetae</name>
    <dbReference type="NCBI Taxonomy" id="1870820"/>
    <lineage>
        <taxon>Bacteria</taxon>
        <taxon>Bacillati</taxon>
        <taxon>Bacillota</taxon>
        <taxon>Bacilli</taxon>
        <taxon>Bacillales</taxon>
        <taxon>Paenibacillaceae</taxon>
        <taxon>Paenibacillus</taxon>
    </lineage>
</organism>
<dbReference type="Pfam" id="PF13738">
    <property type="entry name" value="Pyr_redox_3"/>
    <property type="match status" value="1"/>
</dbReference>
<dbReference type="InterPro" id="IPR050097">
    <property type="entry name" value="Ferredoxin-NADP_redctase_2"/>
</dbReference>
<dbReference type="RefSeq" id="WP_077567027.1">
    <property type="nucleotide sequence ID" value="NZ_CP016809.1"/>
</dbReference>
<dbReference type="InterPro" id="IPR036188">
    <property type="entry name" value="FAD/NAD-bd_sf"/>
</dbReference>
<dbReference type="PRINTS" id="PR00368">
    <property type="entry name" value="FADPNR"/>
</dbReference>
<keyword evidence="6" id="KW-1185">Reference proteome</keyword>
<keyword evidence="2" id="KW-0285">Flavoprotein</keyword>
<dbReference type="EMBL" id="MRVI01000001">
    <property type="protein sequence ID" value="OOC62228.1"/>
    <property type="molecule type" value="Genomic_DNA"/>
</dbReference>
<accession>A0A1B2E6R4</accession>
<dbReference type="EMBL" id="CP016809">
    <property type="protein sequence ID" value="ANY75597.1"/>
    <property type="molecule type" value="Genomic_DNA"/>
</dbReference>
<evidence type="ECO:0000313" key="4">
    <source>
        <dbReference type="EMBL" id="ANY75597.1"/>
    </source>
</evidence>
<proteinExistence type="predicted"/>
<comment type="cofactor">
    <cofactor evidence="1">
        <name>FAD</name>
        <dbReference type="ChEBI" id="CHEBI:57692"/>
    </cofactor>
</comment>
<dbReference type="Gene3D" id="3.50.50.60">
    <property type="entry name" value="FAD/NAD(P)-binding domain"/>
    <property type="match status" value="1"/>
</dbReference>
<dbReference type="NCBIfam" id="TIGR04018">
    <property type="entry name" value="Bthiol_YpdA"/>
    <property type="match status" value="1"/>
</dbReference>
<reference evidence="4" key="1">
    <citation type="submission" date="2016-08" db="EMBL/GenBank/DDBJ databases">
        <title>Complete Genome Seqeunce of Paenibacillus sp. nov. IHBB 9852 from high altitute lake of Indian trans-Himalayas.</title>
        <authorList>
            <person name="Kiran S."/>
            <person name="Swarnkar M.K."/>
            <person name="Rana A."/>
            <person name="Tewari R."/>
            <person name="Gulati A."/>
        </authorList>
    </citation>
    <scope>NUCLEOTIDE SEQUENCE [LARGE SCALE GENOMIC DNA]</scope>
    <source>
        <strain evidence="4">IHBB 9852</strain>
    </source>
</reference>
<dbReference type="KEGG" id="pib:BBD41_25150"/>
<dbReference type="SUPFAM" id="SSF51905">
    <property type="entry name" value="FAD/NAD(P)-binding domain"/>
    <property type="match status" value="1"/>
</dbReference>
<evidence type="ECO:0000313" key="6">
    <source>
        <dbReference type="Proteomes" id="UP000189059"/>
    </source>
</evidence>
<gene>
    <name evidence="5" type="ORF">BBD40_10390</name>
    <name evidence="4" type="ORF">BBD41_25150</name>
</gene>
<protein>
    <submittedName>
        <fullName evidence="4">Uncharacterized protein</fullName>
    </submittedName>
</protein>
<evidence type="ECO:0000256" key="3">
    <source>
        <dbReference type="ARBA" id="ARBA00023002"/>
    </source>
</evidence>
<dbReference type="PRINTS" id="PR00469">
    <property type="entry name" value="PNDRDTASEII"/>
</dbReference>
<sequence>MLDVLVIGAGPCGLAAAIECGRQGLDCEIIDKHNVVHSIYLYPTHMQFFSTAEMLEIGDIPFAISNDKPYRHEALAYYRRVAKHFDLKISPYEEALTIAKQPDGSFIVRTRRRNGEENVRQARHVVIATGYFDHPNYIGIPGEDLEKVTHYFREAHPYAGMKTVIIGGSNSAVDAAMELIRVGAEVTMVYRGEAVSENIKPWVRPLFDSMVQKGHINLYLQSRVIEITEDSVRIQSDQGEELRLDNDFVLALTGFRPDRKLLSSSGVQLDEGMEKPLYDPETMETNVPGLYVAGVIASGRNANEVFIETGRYHGRLIAQHLNATAQS</sequence>
<name>A0A1B2E6R4_9BACL</name>
<dbReference type="AlphaFoldDB" id="A0A1B2E6R4"/>
<evidence type="ECO:0000256" key="2">
    <source>
        <dbReference type="ARBA" id="ARBA00022630"/>
    </source>
</evidence>
<dbReference type="OrthoDB" id="9778740at2"/>
<evidence type="ECO:0000313" key="5">
    <source>
        <dbReference type="EMBL" id="OOC62228.1"/>
    </source>
</evidence>
<dbReference type="PANTHER" id="PTHR48105">
    <property type="entry name" value="THIOREDOXIN REDUCTASE 1-RELATED-RELATED"/>
    <property type="match status" value="1"/>
</dbReference>
<keyword evidence="3" id="KW-0560">Oxidoreductase</keyword>
<dbReference type="GO" id="GO:0016491">
    <property type="term" value="F:oxidoreductase activity"/>
    <property type="evidence" value="ECO:0007669"/>
    <property type="project" value="UniProtKB-KW"/>
</dbReference>
<dbReference type="Proteomes" id="UP000189059">
    <property type="component" value="Unassembled WGS sequence"/>
</dbReference>